<feature type="transmembrane region" description="Helical" evidence="6">
    <location>
        <begin position="47"/>
        <end position="69"/>
    </location>
</feature>
<feature type="transmembrane region" description="Helical" evidence="6">
    <location>
        <begin position="208"/>
        <end position="230"/>
    </location>
</feature>
<dbReference type="Proteomes" id="UP000256645">
    <property type="component" value="Unassembled WGS sequence"/>
</dbReference>
<feature type="transmembrane region" description="Helical" evidence="6">
    <location>
        <begin position="140"/>
        <end position="165"/>
    </location>
</feature>
<name>A0A3D8QNA3_9HELO</name>
<dbReference type="OrthoDB" id="5086884at2759"/>
<evidence type="ECO:0000256" key="2">
    <source>
        <dbReference type="ARBA" id="ARBA00022692"/>
    </source>
</evidence>
<feature type="domain" description="Major facilitator superfamily (MFS) profile" evidence="7">
    <location>
        <begin position="51"/>
        <end position="502"/>
    </location>
</feature>
<comment type="subcellular location">
    <subcellularLocation>
        <location evidence="1">Membrane</location>
        <topology evidence="1">Multi-pass membrane protein</topology>
    </subcellularLocation>
</comment>
<accession>A0A3D8QNA3</accession>
<feature type="transmembrane region" description="Helical" evidence="6">
    <location>
        <begin position="89"/>
        <end position="107"/>
    </location>
</feature>
<dbReference type="Gene3D" id="1.20.1720.10">
    <property type="entry name" value="Multidrug resistance protein D"/>
    <property type="match status" value="1"/>
</dbReference>
<feature type="transmembrane region" description="Helical" evidence="6">
    <location>
        <begin position="242"/>
        <end position="262"/>
    </location>
</feature>
<feature type="transmembrane region" description="Helical" evidence="6">
    <location>
        <begin position="351"/>
        <end position="371"/>
    </location>
</feature>
<evidence type="ECO:0000256" key="6">
    <source>
        <dbReference type="SAM" id="Phobius"/>
    </source>
</evidence>
<evidence type="ECO:0000256" key="1">
    <source>
        <dbReference type="ARBA" id="ARBA00004141"/>
    </source>
</evidence>
<dbReference type="GO" id="GO:0016020">
    <property type="term" value="C:membrane"/>
    <property type="evidence" value="ECO:0007669"/>
    <property type="project" value="UniProtKB-SubCell"/>
</dbReference>
<dbReference type="InterPro" id="IPR020846">
    <property type="entry name" value="MFS_dom"/>
</dbReference>
<evidence type="ECO:0000313" key="8">
    <source>
        <dbReference type="EMBL" id="RDW63303.1"/>
    </source>
</evidence>
<feature type="transmembrane region" description="Helical" evidence="6">
    <location>
        <begin position="403"/>
        <end position="422"/>
    </location>
</feature>
<dbReference type="SUPFAM" id="SSF103473">
    <property type="entry name" value="MFS general substrate transporter"/>
    <property type="match status" value="1"/>
</dbReference>
<evidence type="ECO:0000313" key="9">
    <source>
        <dbReference type="Proteomes" id="UP000256645"/>
    </source>
</evidence>
<feature type="transmembrane region" description="Helical" evidence="6">
    <location>
        <begin position="316"/>
        <end position="339"/>
    </location>
</feature>
<dbReference type="AlphaFoldDB" id="A0A3D8QNA3"/>
<keyword evidence="4 6" id="KW-0472">Membrane</keyword>
<evidence type="ECO:0000256" key="3">
    <source>
        <dbReference type="ARBA" id="ARBA00022989"/>
    </source>
</evidence>
<dbReference type="Pfam" id="PF07690">
    <property type="entry name" value="MFS_1"/>
    <property type="match status" value="1"/>
</dbReference>
<gene>
    <name evidence="8" type="ORF">BP6252_10848</name>
</gene>
<feature type="transmembrane region" description="Helical" evidence="6">
    <location>
        <begin position="478"/>
        <end position="498"/>
    </location>
</feature>
<feature type="transmembrane region" description="Helical" evidence="6">
    <location>
        <begin position="177"/>
        <end position="196"/>
    </location>
</feature>
<dbReference type="InterPro" id="IPR011701">
    <property type="entry name" value="MFS"/>
</dbReference>
<evidence type="ECO:0000256" key="4">
    <source>
        <dbReference type="ARBA" id="ARBA00023136"/>
    </source>
</evidence>
<dbReference type="PANTHER" id="PTHR42718:SF11">
    <property type="entry name" value="MAJOR FACILITATOR SUPERFAMILY (MFS) PROFILE DOMAIN-CONTAINING PROTEIN"/>
    <property type="match status" value="1"/>
</dbReference>
<dbReference type="InterPro" id="IPR036259">
    <property type="entry name" value="MFS_trans_sf"/>
</dbReference>
<keyword evidence="2 6" id="KW-0812">Transmembrane</keyword>
<evidence type="ECO:0000256" key="5">
    <source>
        <dbReference type="SAM" id="MobiDB-lite"/>
    </source>
</evidence>
<keyword evidence="3 6" id="KW-1133">Transmembrane helix</keyword>
<organism evidence="8 9">
    <name type="scientific">Coleophoma cylindrospora</name>
    <dbReference type="NCBI Taxonomy" id="1849047"/>
    <lineage>
        <taxon>Eukaryota</taxon>
        <taxon>Fungi</taxon>
        <taxon>Dikarya</taxon>
        <taxon>Ascomycota</taxon>
        <taxon>Pezizomycotina</taxon>
        <taxon>Leotiomycetes</taxon>
        <taxon>Helotiales</taxon>
        <taxon>Dermateaceae</taxon>
        <taxon>Coleophoma</taxon>
    </lineage>
</organism>
<feature type="region of interest" description="Disordered" evidence="5">
    <location>
        <begin position="1"/>
        <end position="24"/>
    </location>
</feature>
<feature type="transmembrane region" description="Helical" evidence="6">
    <location>
        <begin position="114"/>
        <end position="134"/>
    </location>
</feature>
<dbReference type="GO" id="GO:0022857">
    <property type="term" value="F:transmembrane transporter activity"/>
    <property type="evidence" value="ECO:0007669"/>
    <property type="project" value="InterPro"/>
</dbReference>
<feature type="transmembrane region" description="Helical" evidence="6">
    <location>
        <begin position="378"/>
        <end position="397"/>
    </location>
</feature>
<proteinExistence type="predicted"/>
<evidence type="ECO:0000259" key="7">
    <source>
        <dbReference type="PROSITE" id="PS50850"/>
    </source>
</evidence>
<dbReference type="PANTHER" id="PTHR42718">
    <property type="entry name" value="MAJOR FACILITATOR SUPERFAMILY MULTIDRUG TRANSPORTER MFSC"/>
    <property type="match status" value="1"/>
</dbReference>
<sequence length="521" mass="56718">MALSPEMTVNDPSESSKSPSPTRPAHVLTEIELERLGRQRPDIFRTWWAEFGFCIAILGSMLSAEYFISGFTIILPTLSTVLDIPLESRTWPANVFSLVTGAFLLPFARLAEMYGAYIVFTAGLVWLCVWSLVAGFSQNFLMLTFCRALQGFGPAAFLPAGIMLLGSIYRPGPRKNLVFCLYGTFSPLGFFFGIFIGGLSGDHIQWSWYFWIAAILLALFSVVALLYVPAGRLDQRSEPVKMDWLGMATIVPGLLLVVFAITDSSHAPRGWSTPYIYVTLIVGVLFLGAAFYVEGWISEAPLLPFELFQIKAMKPLIAALFLTYGVFGIYLFYASFYIMDVVGVSALRTTAWFAPMAVGGLVLATVGGFTLHLLSGKVLLVASGIGYVVSVLLFALIPDRFSYWAYVFPAMLGSTLGVDVTYSVSNVFITTSLPKHQQGLAGAVVWVVIFLGIGFFLGVADIVVSCTAHLGVKQSYKAAFWFGTGCAGLALLMFVALVDVGQAKSALTADEKKELEARLEG</sequence>
<comment type="caution">
    <text evidence="8">The sequence shown here is derived from an EMBL/GenBank/DDBJ whole genome shotgun (WGS) entry which is preliminary data.</text>
</comment>
<dbReference type="PROSITE" id="PS50850">
    <property type="entry name" value="MFS"/>
    <property type="match status" value="1"/>
</dbReference>
<feature type="transmembrane region" description="Helical" evidence="6">
    <location>
        <begin position="443"/>
        <end position="472"/>
    </location>
</feature>
<feature type="compositionally biased region" description="Polar residues" evidence="5">
    <location>
        <begin position="10"/>
        <end position="20"/>
    </location>
</feature>
<dbReference type="EMBL" id="PDLM01000013">
    <property type="protein sequence ID" value="RDW63303.1"/>
    <property type="molecule type" value="Genomic_DNA"/>
</dbReference>
<keyword evidence="9" id="KW-1185">Reference proteome</keyword>
<dbReference type="Gene3D" id="1.20.1250.20">
    <property type="entry name" value="MFS general substrate transporter like domains"/>
    <property type="match status" value="1"/>
</dbReference>
<feature type="transmembrane region" description="Helical" evidence="6">
    <location>
        <begin position="274"/>
        <end position="295"/>
    </location>
</feature>
<protein>
    <submittedName>
        <fullName evidence="8">Putative transporter-2</fullName>
    </submittedName>
</protein>
<reference evidence="8 9" key="1">
    <citation type="journal article" date="2018" name="IMA Fungus">
        <title>IMA Genome-F 9: Draft genome sequence of Annulohypoxylon stygium, Aspergillus mulundensis, Berkeleyomyces basicola (syn. Thielaviopsis basicola), Ceratocystis smalleyi, two Cercospora beticola strains, Coleophoma cylindrospora, Fusarium fracticaudum, Phialophora cf. hyalina, and Morchella septimelata.</title>
        <authorList>
            <person name="Wingfield B.D."/>
            <person name="Bills G.F."/>
            <person name="Dong Y."/>
            <person name="Huang W."/>
            <person name="Nel W.J."/>
            <person name="Swalarsk-Parry B.S."/>
            <person name="Vaghefi N."/>
            <person name="Wilken P.M."/>
            <person name="An Z."/>
            <person name="de Beer Z.W."/>
            <person name="De Vos L."/>
            <person name="Chen L."/>
            <person name="Duong T.A."/>
            <person name="Gao Y."/>
            <person name="Hammerbacher A."/>
            <person name="Kikkert J.R."/>
            <person name="Li Y."/>
            <person name="Li H."/>
            <person name="Li K."/>
            <person name="Li Q."/>
            <person name="Liu X."/>
            <person name="Ma X."/>
            <person name="Naidoo K."/>
            <person name="Pethybridge S.J."/>
            <person name="Sun J."/>
            <person name="Steenkamp E.T."/>
            <person name="van der Nest M.A."/>
            <person name="van Wyk S."/>
            <person name="Wingfield M.J."/>
            <person name="Xiong C."/>
            <person name="Yue Q."/>
            <person name="Zhang X."/>
        </authorList>
    </citation>
    <scope>NUCLEOTIDE SEQUENCE [LARGE SCALE GENOMIC DNA]</scope>
    <source>
        <strain evidence="8 9">BP6252</strain>
    </source>
</reference>